<evidence type="ECO:0000313" key="2">
    <source>
        <dbReference type="Proteomes" id="UP000029538"/>
    </source>
</evidence>
<dbReference type="EMBL" id="JRNR01000017">
    <property type="protein sequence ID" value="KGF50038.1"/>
    <property type="molecule type" value="Genomic_DNA"/>
</dbReference>
<sequence>MKKDKRINRIPLNLNDSELELFKKKATNYSNMSAMIRAAVSQLDDTKTKGWIKSLTDLSILISKFSTELSKQGGNLNQITKRANELIYIGELDKNYYENVFLPQVKVLQELTNDVKKQQSAIFKKLLKL</sequence>
<organism evidence="1 2">
    <name type="scientific">Prevotella disiens DNF00882</name>
    <dbReference type="NCBI Taxonomy" id="1401075"/>
    <lineage>
        <taxon>Bacteria</taxon>
        <taxon>Pseudomonadati</taxon>
        <taxon>Bacteroidota</taxon>
        <taxon>Bacteroidia</taxon>
        <taxon>Bacteroidales</taxon>
        <taxon>Prevotellaceae</taxon>
        <taxon>Prevotella</taxon>
    </lineage>
</organism>
<evidence type="ECO:0000313" key="1">
    <source>
        <dbReference type="EMBL" id="KGF50038.1"/>
    </source>
</evidence>
<comment type="caution">
    <text evidence="1">The sequence shown here is derived from an EMBL/GenBank/DDBJ whole genome shotgun (WGS) entry which is preliminary data.</text>
</comment>
<proteinExistence type="predicted"/>
<gene>
    <name evidence="1" type="ORF">HMPREF0654_02805</name>
</gene>
<dbReference type="AlphaFoldDB" id="A0A096ASH9"/>
<dbReference type="Proteomes" id="UP000029538">
    <property type="component" value="Unassembled WGS sequence"/>
</dbReference>
<reference evidence="1 2" key="1">
    <citation type="submission" date="2014-07" db="EMBL/GenBank/DDBJ databases">
        <authorList>
            <person name="McCorrison J."/>
            <person name="Sanka R."/>
            <person name="Torralba M."/>
            <person name="Gillis M."/>
            <person name="Haft D.H."/>
            <person name="Methe B."/>
            <person name="Sutton G."/>
            <person name="Nelson K.E."/>
        </authorList>
    </citation>
    <scope>NUCLEOTIDE SEQUENCE [LARGE SCALE GENOMIC DNA]</scope>
    <source>
        <strain evidence="1 2">DNF00882</strain>
    </source>
</reference>
<dbReference type="RefSeq" id="WP_036882477.1">
    <property type="nucleotide sequence ID" value="NZ_JRNR01000017.1"/>
</dbReference>
<protein>
    <submittedName>
        <fullName evidence="1">Mobilization protein</fullName>
    </submittedName>
</protein>
<accession>A0A096ASH9</accession>
<name>A0A096ASH9_9BACT</name>